<dbReference type="PROSITE" id="PS50005">
    <property type="entry name" value="TPR"/>
    <property type="match status" value="3"/>
</dbReference>
<dbReference type="Pfam" id="PF00515">
    <property type="entry name" value="TPR_1"/>
    <property type="match status" value="1"/>
</dbReference>
<keyword evidence="1" id="KW-0677">Repeat</keyword>
<evidence type="ECO:0000313" key="5">
    <source>
        <dbReference type="EMBL" id="MBL7558559.1"/>
    </source>
</evidence>
<feature type="chain" id="PRO_5046266520" evidence="4">
    <location>
        <begin position="20"/>
        <end position="316"/>
    </location>
</feature>
<feature type="signal peptide" evidence="4">
    <location>
        <begin position="1"/>
        <end position="19"/>
    </location>
</feature>
<evidence type="ECO:0000256" key="2">
    <source>
        <dbReference type="ARBA" id="ARBA00022803"/>
    </source>
</evidence>
<organism evidence="5 6">
    <name type="scientific">Olleya sediminilitoris</name>
    <dbReference type="NCBI Taxonomy" id="2795739"/>
    <lineage>
        <taxon>Bacteria</taxon>
        <taxon>Pseudomonadati</taxon>
        <taxon>Bacteroidota</taxon>
        <taxon>Flavobacteriia</taxon>
        <taxon>Flavobacteriales</taxon>
        <taxon>Flavobacteriaceae</taxon>
    </lineage>
</organism>
<dbReference type="Pfam" id="PF13432">
    <property type="entry name" value="TPR_16"/>
    <property type="match status" value="1"/>
</dbReference>
<dbReference type="InterPro" id="IPR051012">
    <property type="entry name" value="CellSynth/LPSAsmb/PSIAsmb"/>
</dbReference>
<keyword evidence="6" id="KW-1185">Reference proteome</keyword>
<reference evidence="5 6" key="1">
    <citation type="submission" date="2020-12" db="EMBL/GenBank/DDBJ databases">
        <title>Olleya sediminilitoris sp. nov., isolated from a tidal flat.</title>
        <authorList>
            <person name="Park S."/>
            <person name="Yoon J.-H."/>
        </authorList>
    </citation>
    <scope>NUCLEOTIDE SEQUENCE [LARGE SCALE GENOMIC DNA]</scope>
    <source>
        <strain evidence="5 6">YSTF-M6</strain>
    </source>
</reference>
<dbReference type="SMART" id="SM00028">
    <property type="entry name" value="TPR"/>
    <property type="match status" value="4"/>
</dbReference>
<gene>
    <name evidence="5" type="ORF">JAO71_01990</name>
</gene>
<evidence type="ECO:0000256" key="3">
    <source>
        <dbReference type="PROSITE-ProRule" id="PRU00339"/>
    </source>
</evidence>
<proteinExistence type="predicted"/>
<feature type="repeat" description="TPR" evidence="3">
    <location>
        <begin position="173"/>
        <end position="206"/>
    </location>
</feature>
<keyword evidence="4" id="KW-0732">Signal</keyword>
<name>A0ABS1WHH2_9FLAO</name>
<dbReference type="InterPro" id="IPR019734">
    <property type="entry name" value="TPR_rpt"/>
</dbReference>
<dbReference type="PANTHER" id="PTHR45586:SF1">
    <property type="entry name" value="LIPOPOLYSACCHARIDE ASSEMBLY PROTEIN B"/>
    <property type="match status" value="1"/>
</dbReference>
<evidence type="ECO:0000313" key="6">
    <source>
        <dbReference type="Proteomes" id="UP000605013"/>
    </source>
</evidence>
<dbReference type="PROSITE" id="PS50293">
    <property type="entry name" value="TPR_REGION"/>
    <property type="match status" value="1"/>
</dbReference>
<feature type="repeat" description="TPR" evidence="3">
    <location>
        <begin position="241"/>
        <end position="274"/>
    </location>
</feature>
<feature type="repeat" description="TPR" evidence="3">
    <location>
        <begin position="139"/>
        <end position="172"/>
    </location>
</feature>
<dbReference type="SUPFAM" id="SSF48452">
    <property type="entry name" value="TPR-like"/>
    <property type="match status" value="1"/>
</dbReference>
<dbReference type="RefSeq" id="WP_202998539.1">
    <property type="nucleotide sequence ID" value="NZ_JAEMEF010000001.1"/>
</dbReference>
<dbReference type="Proteomes" id="UP000605013">
    <property type="component" value="Unassembled WGS sequence"/>
</dbReference>
<protein>
    <submittedName>
        <fullName evidence="5">Tetratricopeptide repeat protein</fullName>
    </submittedName>
</protein>
<evidence type="ECO:0000256" key="1">
    <source>
        <dbReference type="ARBA" id="ARBA00022737"/>
    </source>
</evidence>
<keyword evidence="2 3" id="KW-0802">TPR repeat</keyword>
<sequence>MKSIITVITLLLISNTALLAQDNSEKIVDVAYDACDCIGKIETNLSKVQKSEEIKACITSANMAWQINKSMSAVSDTINKSLTKTDTLTVASDKLNIVISDADYQEIESYLLDTCGDMETIYFTEDETLENSYSNKEKATEYYNKGLIAYDNQEFKKALSFYKKAIKEDENFAFAWDNLGRTYKELGDYKESIKCYKKSLKIDPKGGMPLMNIAVTYGYLEQFDKAKKAYRQYGKVFKNDPETYYGLGRIYALDNDFENALDNMMQAYVLYIEMQSPYKNDAEKFIAILYQELENQGKQDVFNTIAKKYNIQITDN</sequence>
<dbReference type="Pfam" id="PF13181">
    <property type="entry name" value="TPR_8"/>
    <property type="match status" value="1"/>
</dbReference>
<accession>A0ABS1WHH2</accession>
<comment type="caution">
    <text evidence="5">The sequence shown here is derived from an EMBL/GenBank/DDBJ whole genome shotgun (WGS) entry which is preliminary data.</text>
</comment>
<dbReference type="Gene3D" id="1.25.40.10">
    <property type="entry name" value="Tetratricopeptide repeat domain"/>
    <property type="match status" value="1"/>
</dbReference>
<dbReference type="PANTHER" id="PTHR45586">
    <property type="entry name" value="TPR REPEAT-CONTAINING PROTEIN PA4667"/>
    <property type="match status" value="1"/>
</dbReference>
<dbReference type="EMBL" id="JAEMEF010000001">
    <property type="protein sequence ID" value="MBL7558559.1"/>
    <property type="molecule type" value="Genomic_DNA"/>
</dbReference>
<dbReference type="InterPro" id="IPR011990">
    <property type="entry name" value="TPR-like_helical_dom_sf"/>
</dbReference>
<evidence type="ECO:0000256" key="4">
    <source>
        <dbReference type="SAM" id="SignalP"/>
    </source>
</evidence>